<sequence length="98" mass="10433">MRTHLAGCWRPDEQLTGLLMTNPGSHVVHDRDAGECLGERRAGQQAAGSPDHCEGVPGAPRRAAVAPTIVHLAGFDSRRLHSEDTARAVSSCFCVTCV</sequence>
<evidence type="ECO:0000313" key="3">
    <source>
        <dbReference type="Proteomes" id="UP000295497"/>
    </source>
</evidence>
<proteinExistence type="predicted"/>
<name>A0A4P2QFZ4_SORCE</name>
<reference evidence="2 3" key="1">
    <citation type="submission" date="2015-09" db="EMBL/GenBank/DDBJ databases">
        <title>Sorangium comparison.</title>
        <authorList>
            <person name="Zaburannyi N."/>
            <person name="Bunk B."/>
            <person name="Overmann J."/>
            <person name="Mueller R."/>
        </authorList>
    </citation>
    <scope>NUCLEOTIDE SEQUENCE [LARGE SCALE GENOMIC DNA]</scope>
    <source>
        <strain evidence="2 3">So ce836</strain>
    </source>
</reference>
<accession>A0A4P2QFZ4</accession>
<dbReference type="Proteomes" id="UP000295497">
    <property type="component" value="Chromosome"/>
</dbReference>
<evidence type="ECO:0000313" key="2">
    <source>
        <dbReference type="EMBL" id="AUX28163.1"/>
    </source>
</evidence>
<evidence type="ECO:0000256" key="1">
    <source>
        <dbReference type="SAM" id="MobiDB-lite"/>
    </source>
</evidence>
<protein>
    <submittedName>
        <fullName evidence="2">Uncharacterized protein</fullName>
    </submittedName>
</protein>
<dbReference type="EMBL" id="CP012672">
    <property type="protein sequence ID" value="AUX28163.1"/>
    <property type="molecule type" value="Genomic_DNA"/>
</dbReference>
<gene>
    <name evidence="2" type="ORF">SOCE836_002310</name>
</gene>
<organism evidence="2 3">
    <name type="scientific">Sorangium cellulosum</name>
    <name type="common">Polyangium cellulosum</name>
    <dbReference type="NCBI Taxonomy" id="56"/>
    <lineage>
        <taxon>Bacteria</taxon>
        <taxon>Pseudomonadati</taxon>
        <taxon>Myxococcota</taxon>
        <taxon>Polyangia</taxon>
        <taxon>Polyangiales</taxon>
        <taxon>Polyangiaceae</taxon>
        <taxon>Sorangium</taxon>
    </lineage>
</organism>
<feature type="region of interest" description="Disordered" evidence="1">
    <location>
        <begin position="39"/>
        <end position="59"/>
    </location>
</feature>
<dbReference type="AlphaFoldDB" id="A0A4P2QFZ4"/>